<dbReference type="EMBL" id="QZVS01000082">
    <property type="protein sequence ID" value="RJT88507.1"/>
    <property type="molecule type" value="Genomic_DNA"/>
</dbReference>
<comment type="caution">
    <text evidence="1">The sequence shown here is derived from an EMBL/GenBank/DDBJ whole genome shotgun (WGS) entry which is preliminary data.</text>
</comment>
<organism evidence="1 2">
    <name type="scientific">Cryobacterium melibiosiphilum</name>
    <dbReference type="NCBI Taxonomy" id="995039"/>
    <lineage>
        <taxon>Bacteria</taxon>
        <taxon>Bacillati</taxon>
        <taxon>Actinomycetota</taxon>
        <taxon>Actinomycetes</taxon>
        <taxon>Micrococcales</taxon>
        <taxon>Microbacteriaceae</taxon>
        <taxon>Cryobacterium</taxon>
    </lineage>
</organism>
<dbReference type="AlphaFoldDB" id="A0A3A5MED6"/>
<sequence>MAVIAVMAIVLVITTTVVGVSFYSLGLTSATRAGVQSIAAAESGVNVAEVSLTQGTCLPRYTRTTPAFTADVSYSLSTTGDTWVAGCPATGVAAVRIRVLSTGTAVSSGVAGNTGGDASTVEAVFSYVPAVLPGVQPTGAAMYLYGGVVFQNNANLLVAESGRAAIQVKNGSMECANNTVIEGDVVVSNGNLNISGCAIEGNAWASGAATLGQVTGNLTSATVNVNAATLPSRVGGVYTKYLAPANLPSVPGWIDVNYVPGDWVDSTGVPYKVTPIGLDCTINAARLAAAANGSKPVIINALALCPLGVKASGDVNLTNDVVIFAQKFDFINNVRFKSSTTAPHKLWFVTPDLVANGAPTCGLLQGDFSMKNGFTIAPTIDAMLYTPCRLEAMNNFEWRGQLYANGANDFKNNTRFESVALGLPGINLDTGTVTGGSAGSAAQMGDLTSLRDLLDGG</sequence>
<dbReference type="Proteomes" id="UP000272015">
    <property type="component" value="Unassembled WGS sequence"/>
</dbReference>
<protein>
    <submittedName>
        <fullName evidence="1">Uncharacterized protein</fullName>
    </submittedName>
</protein>
<name>A0A3A5MED6_9MICO</name>
<accession>A0A3A5MED6</accession>
<evidence type="ECO:0000313" key="2">
    <source>
        <dbReference type="Proteomes" id="UP000272015"/>
    </source>
</evidence>
<dbReference type="RefSeq" id="WP_119974578.1">
    <property type="nucleotide sequence ID" value="NZ_QZVS01000082.1"/>
</dbReference>
<dbReference type="OrthoDB" id="5094704at2"/>
<evidence type="ECO:0000313" key="1">
    <source>
        <dbReference type="EMBL" id="RJT88507.1"/>
    </source>
</evidence>
<proteinExistence type="predicted"/>
<keyword evidence="2" id="KW-1185">Reference proteome</keyword>
<reference evidence="1 2" key="1">
    <citation type="submission" date="2018-09" db="EMBL/GenBank/DDBJ databases">
        <title>Novel species of Cryobacterium.</title>
        <authorList>
            <person name="Liu Q."/>
            <person name="Xin Y.-H."/>
        </authorList>
    </citation>
    <scope>NUCLEOTIDE SEQUENCE [LARGE SCALE GENOMIC DNA]</scope>
    <source>
        <strain evidence="1 2">Hh39</strain>
    </source>
</reference>
<gene>
    <name evidence="1" type="ORF">D6T64_10270</name>
</gene>